<dbReference type="PANTHER" id="PTHR36307">
    <property type="entry name" value="FLAGELLA BASAL BODY P-RING FORMATION PROTEIN FLGA"/>
    <property type="match status" value="1"/>
</dbReference>
<dbReference type="Proteomes" id="UP000017700">
    <property type="component" value="Chromosome"/>
</dbReference>
<name>A0A2I5T763_SERS3</name>
<evidence type="ECO:0000313" key="12">
    <source>
        <dbReference type="Proteomes" id="UP000233778"/>
    </source>
</evidence>
<dbReference type="InterPro" id="IPR013974">
    <property type="entry name" value="SAF"/>
</dbReference>
<dbReference type="SMART" id="SM00858">
    <property type="entry name" value="SAF"/>
    <property type="match status" value="1"/>
</dbReference>
<feature type="chain" id="PRO_5033845945" description="Flagella basal body P-ring formation protein FlgA" evidence="7">
    <location>
        <begin position="24"/>
        <end position="221"/>
    </location>
</feature>
<keyword evidence="10" id="KW-0282">Flagellum</keyword>
<evidence type="ECO:0000256" key="4">
    <source>
        <dbReference type="ARBA" id="ARBA00022729"/>
    </source>
</evidence>
<reference evidence="10 11" key="1">
    <citation type="journal article" date="2013" name="Genome Announc.">
        <title>Draft genome sequence of Serratia sp. strain ATCC 39006, a model bacterium for analysis of the biosynthesis and regulation of prodigiosin, a carbapenem, and gas vesicles.</title>
        <authorList>
            <person name="Fineran P.C."/>
            <person name="Iglesias Cans M.C."/>
            <person name="Ramsay J.P."/>
            <person name="Wilf N.M."/>
            <person name="Cossyleon D."/>
            <person name="McNeil M.B."/>
            <person name="Williamson N.R."/>
            <person name="Monson R.E."/>
            <person name="Becher S.A."/>
            <person name="Stanton J.A."/>
            <person name="Brugger K."/>
            <person name="Brown S.D."/>
            <person name="Salmond G.P."/>
        </authorList>
    </citation>
    <scope>NUCLEOTIDE SEQUENCE [LARGE SCALE GENOMIC DNA]</scope>
    <source>
        <strain evidence="10">ATCC 39006</strain>
        <strain evidence="11">ATCC 39006 / SC 11482</strain>
    </source>
</reference>
<evidence type="ECO:0000256" key="3">
    <source>
        <dbReference type="ARBA" id="ARBA00014754"/>
    </source>
</evidence>
<dbReference type="Proteomes" id="UP000233778">
    <property type="component" value="Chromosome"/>
</dbReference>
<dbReference type="EMBL" id="CP025085">
    <property type="protein sequence ID" value="AUH00362.1"/>
    <property type="molecule type" value="Genomic_DNA"/>
</dbReference>
<accession>A0A2I5T763</accession>
<gene>
    <name evidence="9" type="ORF">CWC46_11425</name>
    <name evidence="10" type="ORF">Ser39006_011430</name>
</gene>
<keyword evidence="7" id="KW-1005">Bacterial flagellum biogenesis</keyword>
<keyword evidence="4 7" id="KW-0732">Signal</keyword>
<evidence type="ECO:0000256" key="7">
    <source>
        <dbReference type="RuleBase" id="RU362063"/>
    </source>
</evidence>
<evidence type="ECO:0000256" key="5">
    <source>
        <dbReference type="ARBA" id="ARBA00022764"/>
    </source>
</evidence>
<comment type="function">
    <text evidence="6 7">Involved in the assembly process of the P-ring formation. It may associate with FlgF on the rod constituting a structure essential for the P-ring assembly or may act as a modulator protein for the P-ring assembly.</text>
</comment>
<reference evidence="10" key="2">
    <citation type="submission" date="2013-09" db="EMBL/GenBank/DDBJ databases">
        <authorList>
            <person name="Wang G."/>
            <person name="Yang Y."/>
            <person name="Su Y."/>
        </authorList>
    </citation>
    <scope>NUCLEOTIDE SEQUENCE</scope>
    <source>
        <strain evidence="10">ATCC 39006</strain>
    </source>
</reference>
<evidence type="ECO:0000256" key="1">
    <source>
        <dbReference type="ARBA" id="ARBA00004418"/>
    </source>
</evidence>
<dbReference type="GO" id="GO:0042597">
    <property type="term" value="C:periplasmic space"/>
    <property type="evidence" value="ECO:0007669"/>
    <property type="project" value="UniProtKB-SubCell"/>
</dbReference>
<dbReference type="GO" id="GO:0044780">
    <property type="term" value="P:bacterial-type flagellum assembly"/>
    <property type="evidence" value="ECO:0007669"/>
    <property type="project" value="InterPro"/>
</dbReference>
<dbReference type="Gene3D" id="3.90.1210.10">
    <property type="entry name" value="Antifreeze-like/N-acetylneuraminic acid synthase C-terminal domain"/>
    <property type="match status" value="1"/>
</dbReference>
<dbReference type="Pfam" id="PF17656">
    <property type="entry name" value="ChapFlgA_N"/>
    <property type="match status" value="1"/>
</dbReference>
<protein>
    <recommendedName>
        <fullName evidence="3 7">Flagella basal body P-ring formation protein FlgA</fullName>
    </recommendedName>
</protein>
<dbReference type="AlphaFoldDB" id="A0A2I5T763"/>
<feature type="signal peptide" evidence="7">
    <location>
        <begin position="1"/>
        <end position="23"/>
    </location>
</feature>
<reference evidence="9 12" key="3">
    <citation type="submission" date="2017-11" db="EMBL/GenBank/DDBJ databases">
        <title>Complete genome sequence of Serratia sp. ATCC 39006 LacA.</title>
        <authorList>
            <person name="Hampton H.G."/>
            <person name="Jackson S.A."/>
            <person name="Jauregui R."/>
            <person name="Poulter G.T.M."/>
            <person name="Salmond G.P.C."/>
            <person name="Fineran P.C."/>
        </authorList>
    </citation>
    <scope>NUCLEOTIDE SEQUENCE [LARGE SCALE GENOMIC DNA]</scope>
    <source>
        <strain evidence="9 12">ATCC 39006</strain>
    </source>
</reference>
<dbReference type="Pfam" id="PF13144">
    <property type="entry name" value="ChapFlgA"/>
    <property type="match status" value="1"/>
</dbReference>
<sequence>MGIRSCLGLLLASIVVMPTAAVAADLQTQLNNFFASNFQNSPNHINVVIKSPQSQWLQCDNPQLSLSSNAKVWGNVSVSIRCNQQRRFIQVDVQVTGNYVVTSRMIPRGTTLSNNDLRITQGRLDQLPTHAILLLNDAQGAITLRNIAPGQAVTSAMIRKPWVIRAGQNVQILVQGIGFTIRNEGKAMNNAAIGQSARVRTPSGQIVSGVVNEDGIILISE</sequence>
<proteinExistence type="inferred from homology"/>
<evidence type="ECO:0000259" key="8">
    <source>
        <dbReference type="SMART" id="SM00858"/>
    </source>
</evidence>
<organism evidence="10 11">
    <name type="scientific">Serratia sp. (strain ATCC 39006)</name>
    <name type="common">Prodigiosinella confusarubida</name>
    <dbReference type="NCBI Taxonomy" id="104623"/>
    <lineage>
        <taxon>Bacteria</taxon>
        <taxon>Pseudomonadati</taxon>
        <taxon>Pseudomonadota</taxon>
        <taxon>Gammaproteobacteria</taxon>
        <taxon>Enterobacterales</taxon>
        <taxon>Pectobacteriaceae</taxon>
        <taxon>Prodigiosinella</taxon>
    </lineage>
</organism>
<dbReference type="CDD" id="cd11614">
    <property type="entry name" value="SAF_CpaB_FlgA_like"/>
    <property type="match status" value="1"/>
</dbReference>
<dbReference type="KEGG" id="serq:CWC46_11425"/>
<evidence type="ECO:0000256" key="2">
    <source>
        <dbReference type="ARBA" id="ARBA00010474"/>
    </source>
</evidence>
<dbReference type="InterPro" id="IPR041231">
    <property type="entry name" value="FlgA_N"/>
</dbReference>
<dbReference type="InterPro" id="IPR017585">
    <property type="entry name" value="SAF_FlgA"/>
</dbReference>
<comment type="similarity">
    <text evidence="2 7">Belongs to the FlgA family.</text>
</comment>
<dbReference type="STRING" id="104623.Ser39006_03187"/>
<keyword evidence="10" id="KW-0969">Cilium</keyword>
<keyword evidence="10" id="KW-0966">Cell projection</keyword>
<dbReference type="PANTHER" id="PTHR36307:SF1">
    <property type="entry name" value="FLAGELLA BASAL BODY P-RING FORMATION PROTEIN FLGA"/>
    <property type="match status" value="1"/>
</dbReference>
<dbReference type="KEGG" id="sera:Ser39006_011430"/>
<dbReference type="EMBL" id="CP025084">
    <property type="protein sequence ID" value="AUH04682.1"/>
    <property type="molecule type" value="Genomic_DNA"/>
</dbReference>
<dbReference type="Gene3D" id="2.30.30.760">
    <property type="match status" value="1"/>
</dbReference>
<evidence type="ECO:0000313" key="10">
    <source>
        <dbReference type="EMBL" id="AUH04682.1"/>
    </source>
</evidence>
<dbReference type="NCBIfam" id="TIGR03170">
    <property type="entry name" value="flgA_cterm"/>
    <property type="match status" value="1"/>
</dbReference>
<dbReference type="OrthoDB" id="7065435at2"/>
<dbReference type="InterPro" id="IPR039246">
    <property type="entry name" value="Flagellar_FlgA"/>
</dbReference>
<evidence type="ECO:0000256" key="6">
    <source>
        <dbReference type="ARBA" id="ARBA00025643"/>
    </source>
</evidence>
<keyword evidence="5 7" id="KW-0574">Periplasm</keyword>
<feature type="domain" description="SAF" evidence="8">
    <location>
        <begin position="97"/>
        <end position="159"/>
    </location>
</feature>
<keyword evidence="11" id="KW-1185">Reference proteome</keyword>
<reference evidence="10" key="4">
    <citation type="submission" date="2017-11" db="EMBL/GenBank/DDBJ databases">
        <title>Complete genome sequence of Serratia sp. ATCC 39006.</title>
        <authorList>
            <person name="Hampton H.G."/>
            <person name="Jackson S.A."/>
            <person name="Jauregui R."/>
            <person name="Poulter G.T.M."/>
            <person name="Salmond G.P.C."/>
            <person name="Fineran P.C."/>
        </authorList>
    </citation>
    <scope>NUCLEOTIDE SEQUENCE</scope>
    <source>
        <strain evidence="10">ATCC 39006</strain>
    </source>
</reference>
<evidence type="ECO:0000313" key="11">
    <source>
        <dbReference type="Proteomes" id="UP000017700"/>
    </source>
</evidence>
<comment type="subcellular location">
    <subcellularLocation>
        <location evidence="1 7">Periplasm</location>
    </subcellularLocation>
</comment>
<evidence type="ECO:0000313" key="9">
    <source>
        <dbReference type="EMBL" id="AUH00362.1"/>
    </source>
</evidence>